<accession>A0A8H5BN22</accession>
<comment type="caution">
    <text evidence="1">The sequence shown here is derived from an EMBL/GenBank/DDBJ whole genome shotgun (WGS) entry which is preliminary data.</text>
</comment>
<proteinExistence type="predicted"/>
<organism evidence="1 2">
    <name type="scientific">Ephemerocybe angulata</name>
    <dbReference type="NCBI Taxonomy" id="980116"/>
    <lineage>
        <taxon>Eukaryota</taxon>
        <taxon>Fungi</taxon>
        <taxon>Dikarya</taxon>
        <taxon>Basidiomycota</taxon>
        <taxon>Agaricomycotina</taxon>
        <taxon>Agaricomycetes</taxon>
        <taxon>Agaricomycetidae</taxon>
        <taxon>Agaricales</taxon>
        <taxon>Agaricineae</taxon>
        <taxon>Psathyrellaceae</taxon>
        <taxon>Ephemerocybe</taxon>
    </lineage>
</organism>
<evidence type="ECO:0008006" key="3">
    <source>
        <dbReference type="Google" id="ProtNLM"/>
    </source>
</evidence>
<dbReference type="InterPro" id="IPR032675">
    <property type="entry name" value="LRR_dom_sf"/>
</dbReference>
<dbReference type="OrthoDB" id="3049317at2759"/>
<protein>
    <recommendedName>
        <fullName evidence="3">F-box domain-containing protein</fullName>
    </recommendedName>
</protein>
<reference evidence="1 2" key="1">
    <citation type="journal article" date="2020" name="ISME J.">
        <title>Uncovering the hidden diversity of litter-decomposition mechanisms in mushroom-forming fungi.</title>
        <authorList>
            <person name="Floudas D."/>
            <person name="Bentzer J."/>
            <person name="Ahren D."/>
            <person name="Johansson T."/>
            <person name="Persson P."/>
            <person name="Tunlid A."/>
        </authorList>
    </citation>
    <scope>NUCLEOTIDE SEQUENCE [LARGE SCALE GENOMIC DNA]</scope>
    <source>
        <strain evidence="1 2">CBS 175.51</strain>
    </source>
</reference>
<gene>
    <name evidence="1" type="ORF">D9611_000437</name>
</gene>
<dbReference type="AlphaFoldDB" id="A0A8H5BN22"/>
<dbReference type="EMBL" id="JAACJK010000163">
    <property type="protein sequence ID" value="KAF5326208.1"/>
    <property type="molecule type" value="Genomic_DNA"/>
</dbReference>
<dbReference type="SUPFAM" id="SSF52047">
    <property type="entry name" value="RNI-like"/>
    <property type="match status" value="1"/>
</dbReference>
<keyword evidence="2" id="KW-1185">Reference proteome</keyword>
<evidence type="ECO:0000313" key="2">
    <source>
        <dbReference type="Proteomes" id="UP000541558"/>
    </source>
</evidence>
<sequence>MPNCRDTLDPLLAEAKLVQVEIGVVTNAIAQQQERLRTLADRHRYLTSPLRKFTAEILGRIFKAALEQQLPSEKPRKSVLINFCLVCKTWKAVAYATPALWTPLVLSLRSSTRMTPREYDTLVFWLSRSPKTSRGLTIRSSKLEHRHKAETCSLLDPLVAKLLKEGPVLDHLHLDMMRIQCLHSLLDLVGPPESRGARRAPRPWESLKTLGLTFRRFNVPADSPSDLNDILLRIPQVRKFELNLPYRWLAKATHRITAPTGTPYFSDLTTLTLACDWGPRIPLAILDACVNLETLTVDMLGNDHDSFVQTAKKESRRISLAKVCLLRLRQLHPSNISILEILDLPSLCELDVSIRKPRAFGDSQDQWDIPPGFYEHVKTLYARSGPYLRRLRIRGGIIPEDEWHLLHQLLLYMSRLTHLTLDEVEFSSSLLKELASGNGQTLPCLAVLELFQLPLHLSPLLVYAFLDQRRVINAASLLDPRPDPLKQVALSYRKDIKGPYLQVLDGVRRVFMEIYGIDVSLATETWRRNNPLTLTIASVRSLSPLFLDCTQELSEMSAHL</sequence>
<evidence type="ECO:0000313" key="1">
    <source>
        <dbReference type="EMBL" id="KAF5326208.1"/>
    </source>
</evidence>
<name>A0A8H5BN22_9AGAR</name>
<dbReference type="Gene3D" id="3.80.10.10">
    <property type="entry name" value="Ribonuclease Inhibitor"/>
    <property type="match status" value="1"/>
</dbReference>
<dbReference type="Proteomes" id="UP000541558">
    <property type="component" value="Unassembled WGS sequence"/>
</dbReference>